<feature type="region of interest" description="Disordered" evidence="1">
    <location>
        <begin position="12"/>
        <end position="32"/>
    </location>
</feature>
<accession>A0A398CPW4</accession>
<comment type="caution">
    <text evidence="2">The sequence shown here is derived from an EMBL/GenBank/DDBJ whole genome shotgun (WGS) entry which is preliminary data.</text>
</comment>
<proteinExistence type="predicted"/>
<keyword evidence="3" id="KW-1185">Reference proteome</keyword>
<dbReference type="RefSeq" id="WP_119147293.1">
    <property type="nucleotide sequence ID" value="NZ_QXJM01000004.1"/>
</dbReference>
<dbReference type="Proteomes" id="UP000266340">
    <property type="component" value="Unassembled WGS sequence"/>
</dbReference>
<evidence type="ECO:0000313" key="2">
    <source>
        <dbReference type="EMBL" id="RIE05456.1"/>
    </source>
</evidence>
<protein>
    <submittedName>
        <fullName evidence="2">Uncharacterized protein</fullName>
    </submittedName>
</protein>
<dbReference type="EMBL" id="QXJM01000004">
    <property type="protein sequence ID" value="RIE05456.1"/>
    <property type="molecule type" value="Genomic_DNA"/>
</dbReference>
<evidence type="ECO:0000256" key="1">
    <source>
        <dbReference type="SAM" id="MobiDB-lite"/>
    </source>
</evidence>
<reference evidence="2 3" key="1">
    <citation type="submission" date="2018-09" db="EMBL/GenBank/DDBJ databases">
        <title>Cohnella cavernae sp. nov., isolated from a karst cave.</title>
        <authorList>
            <person name="Zhu H."/>
        </authorList>
    </citation>
    <scope>NUCLEOTIDE SEQUENCE [LARGE SCALE GENOMIC DNA]</scope>
    <source>
        <strain evidence="2 3">K2E09-144</strain>
    </source>
</reference>
<sequence>MPRKSVFKVMDMKTGLSSGSRRAGSDHAVQPISREDTKIMNEIYGGQWSWNRKAVVVLAAVGGSPHR</sequence>
<evidence type="ECO:0000313" key="3">
    <source>
        <dbReference type="Proteomes" id="UP000266340"/>
    </source>
</evidence>
<dbReference type="OrthoDB" id="529831at2"/>
<name>A0A398CPW4_9BACL</name>
<gene>
    <name evidence="2" type="ORF">D3H35_00385</name>
</gene>
<dbReference type="AlphaFoldDB" id="A0A398CPW4"/>
<organism evidence="2 3">
    <name type="scientific">Cohnella faecalis</name>
    <dbReference type="NCBI Taxonomy" id="2315694"/>
    <lineage>
        <taxon>Bacteria</taxon>
        <taxon>Bacillati</taxon>
        <taxon>Bacillota</taxon>
        <taxon>Bacilli</taxon>
        <taxon>Bacillales</taxon>
        <taxon>Paenibacillaceae</taxon>
        <taxon>Cohnella</taxon>
    </lineage>
</organism>